<protein>
    <recommendedName>
        <fullName evidence="1">Regulator of ribonuclease activity B domain-containing protein</fullName>
    </recommendedName>
</protein>
<evidence type="ECO:0000313" key="3">
    <source>
        <dbReference type="Proteomes" id="UP001500121"/>
    </source>
</evidence>
<evidence type="ECO:0000313" key="2">
    <source>
        <dbReference type="EMBL" id="GAA4737785.1"/>
    </source>
</evidence>
<comment type="caution">
    <text evidence="2">The sequence shown here is derived from an EMBL/GenBank/DDBJ whole genome shotgun (WGS) entry which is preliminary data.</text>
</comment>
<dbReference type="EMBL" id="BAABLP010000001">
    <property type="protein sequence ID" value="GAA4737785.1"/>
    <property type="molecule type" value="Genomic_DNA"/>
</dbReference>
<reference evidence="3" key="1">
    <citation type="journal article" date="2019" name="Int. J. Syst. Evol. Microbiol.">
        <title>The Global Catalogue of Microorganisms (GCM) 10K type strain sequencing project: providing services to taxonomists for standard genome sequencing and annotation.</title>
        <authorList>
            <consortium name="The Broad Institute Genomics Platform"/>
            <consortium name="The Broad Institute Genome Sequencing Center for Infectious Disease"/>
            <person name="Wu L."/>
            <person name="Ma J."/>
        </authorList>
    </citation>
    <scope>NUCLEOTIDE SEQUENCE [LARGE SCALE GENOMIC DNA]</scope>
    <source>
        <strain evidence="3">JCM 19015</strain>
    </source>
</reference>
<dbReference type="Proteomes" id="UP001500121">
    <property type="component" value="Unassembled WGS sequence"/>
</dbReference>
<dbReference type="RefSeq" id="WP_345479385.1">
    <property type="nucleotide sequence ID" value="NZ_BAABLP010000001.1"/>
</dbReference>
<feature type="domain" description="Regulator of ribonuclease activity B" evidence="1">
    <location>
        <begin position="143"/>
        <end position="247"/>
    </location>
</feature>
<evidence type="ECO:0000259" key="1">
    <source>
        <dbReference type="Pfam" id="PF06877"/>
    </source>
</evidence>
<dbReference type="InterPro" id="IPR036701">
    <property type="entry name" value="RraB-like_sf"/>
</dbReference>
<accession>A0ABP8YX85</accession>
<keyword evidence="3" id="KW-1185">Reference proteome</keyword>
<dbReference type="Gene3D" id="3.30.70.970">
    <property type="entry name" value="RraB-like"/>
    <property type="match status" value="1"/>
</dbReference>
<proteinExistence type="predicted"/>
<sequence>MPSDPGDDLDPLSRDWQQQIRAQNAELWEVCERSGVTPDTLIRVRGRFGTWDDEDVVPMQRILETDYGYEVEVGREPDGSGGMPWVLTAVLPVGTWTLRAIDEWTDEMIRATRPVPGLVFMEWTAATVRPAPRLEQDQRAHHRDNIEIWQQLQRHGVTPGTPLTPDANFWARSGAEAEDLAVHLRDGFGYSVRVEVVKQGFLRRRHVWAVEASTPPMTLNPDAIDAWTDRMVEVAAQHGAEFDGWGTEVPG</sequence>
<dbReference type="Pfam" id="PF06877">
    <property type="entry name" value="RraB"/>
    <property type="match status" value="1"/>
</dbReference>
<dbReference type="SUPFAM" id="SSF89946">
    <property type="entry name" value="Hypothetical protein VC0424"/>
    <property type="match status" value="1"/>
</dbReference>
<organism evidence="2 3">
    <name type="scientific">Amnibacterium soli</name>
    <dbReference type="NCBI Taxonomy" id="1282736"/>
    <lineage>
        <taxon>Bacteria</taxon>
        <taxon>Bacillati</taxon>
        <taxon>Actinomycetota</taxon>
        <taxon>Actinomycetes</taxon>
        <taxon>Micrococcales</taxon>
        <taxon>Microbacteriaceae</taxon>
        <taxon>Amnibacterium</taxon>
    </lineage>
</organism>
<dbReference type="InterPro" id="IPR009671">
    <property type="entry name" value="RraB_dom"/>
</dbReference>
<gene>
    <name evidence="2" type="ORF">GCM10025783_05330</name>
</gene>
<name>A0ABP8YX85_9MICO</name>